<comment type="caution">
    <text evidence="1">The sequence shown here is derived from an EMBL/GenBank/DDBJ whole genome shotgun (WGS) entry which is preliminary data.</text>
</comment>
<proteinExistence type="predicted"/>
<dbReference type="EMBL" id="CM045760">
    <property type="protein sequence ID" value="KAI8025736.1"/>
    <property type="molecule type" value="Genomic_DNA"/>
</dbReference>
<keyword evidence="2" id="KW-1185">Reference proteome</keyword>
<name>A0ACC0INL1_9ERIC</name>
<evidence type="ECO:0000313" key="1">
    <source>
        <dbReference type="EMBL" id="KAI8025736.1"/>
    </source>
</evidence>
<organism evidence="1 2">
    <name type="scientific">Camellia lanceoleosa</name>
    <dbReference type="NCBI Taxonomy" id="1840588"/>
    <lineage>
        <taxon>Eukaryota</taxon>
        <taxon>Viridiplantae</taxon>
        <taxon>Streptophyta</taxon>
        <taxon>Embryophyta</taxon>
        <taxon>Tracheophyta</taxon>
        <taxon>Spermatophyta</taxon>
        <taxon>Magnoliopsida</taxon>
        <taxon>eudicotyledons</taxon>
        <taxon>Gunneridae</taxon>
        <taxon>Pentapetalae</taxon>
        <taxon>asterids</taxon>
        <taxon>Ericales</taxon>
        <taxon>Theaceae</taxon>
        <taxon>Camellia</taxon>
    </lineage>
</organism>
<protein>
    <submittedName>
        <fullName evidence="1">Uncharacterized protein</fullName>
    </submittedName>
</protein>
<gene>
    <name evidence="1" type="ORF">LOK49_LG02G02402</name>
</gene>
<dbReference type="Proteomes" id="UP001060215">
    <property type="component" value="Chromosome 3"/>
</dbReference>
<reference evidence="1 2" key="1">
    <citation type="journal article" date="2022" name="Plant J.">
        <title>Chromosome-level genome of Camellia lanceoleosa provides a valuable resource for understanding genome evolution and self-incompatibility.</title>
        <authorList>
            <person name="Gong W."/>
            <person name="Xiao S."/>
            <person name="Wang L."/>
            <person name="Liao Z."/>
            <person name="Chang Y."/>
            <person name="Mo W."/>
            <person name="Hu G."/>
            <person name="Li W."/>
            <person name="Zhao G."/>
            <person name="Zhu H."/>
            <person name="Hu X."/>
            <person name="Ji K."/>
            <person name="Xiang X."/>
            <person name="Song Q."/>
            <person name="Yuan D."/>
            <person name="Jin S."/>
            <person name="Zhang L."/>
        </authorList>
    </citation>
    <scope>NUCLEOTIDE SEQUENCE [LARGE SCALE GENOMIC DNA]</scope>
    <source>
        <strain evidence="1">SQ_2022a</strain>
    </source>
</reference>
<evidence type="ECO:0000313" key="2">
    <source>
        <dbReference type="Proteomes" id="UP001060215"/>
    </source>
</evidence>
<accession>A0ACC0INL1</accession>
<sequence length="125" mass="14031">MKHDNGGLIEGKQSRFNHTCTISWTAGSRIWLKLNRKARNLGLFVHMPNCFAAKDGGIPESAQTSTTPTWKSVVRGITEGRRLRRQFGEAKSQQCRSGTKRSSEASSVAMNIYGRPFAMYNPRQQ</sequence>